<sequence length="89" mass="10310">MGNLIKRYKLNESERDLLFIQPIDTGGDGGWQGLLIKLQLQFNTQNMHIELDDNDLERIQRYAFDYGNGGWETRLTGIFGRHLGQELGR</sequence>
<evidence type="ECO:0000313" key="1">
    <source>
        <dbReference type="EMBL" id="MDQ8194488.1"/>
    </source>
</evidence>
<name>A0ABU1AI83_9BACT</name>
<evidence type="ECO:0000313" key="2">
    <source>
        <dbReference type="Proteomes" id="UP001243717"/>
    </source>
</evidence>
<keyword evidence="2" id="KW-1185">Reference proteome</keyword>
<reference evidence="1 2" key="1">
    <citation type="submission" date="2023-04" db="EMBL/GenBank/DDBJ databases">
        <title>A novel bacteria isolated from coastal sediment.</title>
        <authorList>
            <person name="Liu X.-J."/>
            <person name="Du Z.-J."/>
        </authorList>
    </citation>
    <scope>NUCLEOTIDE SEQUENCE [LARGE SCALE GENOMIC DNA]</scope>
    <source>
        <strain evidence="1 2">SDUM461004</strain>
    </source>
</reference>
<protein>
    <submittedName>
        <fullName evidence="1">Uncharacterized protein</fullName>
    </submittedName>
</protein>
<gene>
    <name evidence="1" type="ORF">QEH59_08620</name>
</gene>
<dbReference type="Proteomes" id="UP001243717">
    <property type="component" value="Unassembled WGS sequence"/>
</dbReference>
<comment type="caution">
    <text evidence="1">The sequence shown here is derived from an EMBL/GenBank/DDBJ whole genome shotgun (WGS) entry which is preliminary data.</text>
</comment>
<dbReference type="EMBL" id="JARXIC010000011">
    <property type="protein sequence ID" value="MDQ8194488.1"/>
    <property type="molecule type" value="Genomic_DNA"/>
</dbReference>
<proteinExistence type="predicted"/>
<organism evidence="1 2">
    <name type="scientific">Thalassobacterium sedimentorum</name>
    <dbReference type="NCBI Taxonomy" id="3041258"/>
    <lineage>
        <taxon>Bacteria</taxon>
        <taxon>Pseudomonadati</taxon>
        <taxon>Verrucomicrobiota</taxon>
        <taxon>Opitutia</taxon>
        <taxon>Puniceicoccales</taxon>
        <taxon>Coraliomargaritaceae</taxon>
        <taxon>Thalassobacterium</taxon>
    </lineage>
</organism>
<accession>A0ABU1AI83</accession>